<protein>
    <submittedName>
        <fullName evidence="1">Type II toxin-antitoxin system VapC family toxin</fullName>
    </submittedName>
</protein>
<proteinExistence type="predicted"/>
<keyword evidence="3" id="KW-1185">Reference proteome</keyword>
<evidence type="ECO:0000313" key="1">
    <source>
        <dbReference type="EMBL" id="TGK00319.1"/>
    </source>
</evidence>
<reference evidence="3 4" key="2">
    <citation type="journal article" date="2019" name="PLoS Negl. Trop. Dis.">
        <title>Revisiting the worldwide diversity of Leptospira species in the environment.</title>
        <authorList>
            <person name="Vincent A.T."/>
            <person name="Schiettekatte O."/>
            <person name="Bourhy P."/>
            <person name="Veyrier F.J."/>
            <person name="Picardeau M."/>
        </authorList>
    </citation>
    <scope>NUCLEOTIDE SEQUENCE [LARGE SCALE GENOMIC DNA]</scope>
    <source>
        <strain evidence="3">201702690</strain>
        <strain evidence="1 4">SSW18</strain>
    </source>
</reference>
<dbReference type="InterPro" id="IPR029060">
    <property type="entry name" value="PIN-like_dom_sf"/>
</dbReference>
<organism evidence="1 4">
    <name type="scientific">Leptospira langatensis</name>
    <dbReference type="NCBI Taxonomy" id="2484983"/>
    <lineage>
        <taxon>Bacteria</taxon>
        <taxon>Pseudomonadati</taxon>
        <taxon>Spirochaetota</taxon>
        <taxon>Spirochaetia</taxon>
        <taxon>Leptospirales</taxon>
        <taxon>Leptospiraceae</taxon>
        <taxon>Leptospira</taxon>
    </lineage>
</organism>
<gene>
    <name evidence="1" type="ORF">EHO57_13675</name>
    <name evidence="2" type="ORF">EHQ53_09515</name>
</gene>
<dbReference type="RefSeq" id="WP_135698319.1">
    <property type="nucleotide sequence ID" value="NZ_RQER01000007.1"/>
</dbReference>
<accession>A0A5F1ZSM1</accession>
<dbReference type="Proteomes" id="UP000297946">
    <property type="component" value="Unassembled WGS sequence"/>
</dbReference>
<dbReference type="AlphaFoldDB" id="A0A5F1ZSM1"/>
<dbReference type="SUPFAM" id="SSF88723">
    <property type="entry name" value="PIN domain-like"/>
    <property type="match status" value="1"/>
</dbReference>
<dbReference type="Proteomes" id="UP000297273">
    <property type="component" value="Unassembled WGS sequence"/>
</dbReference>
<reference evidence="2" key="1">
    <citation type="submission" date="2018-10" db="EMBL/GenBank/DDBJ databases">
        <authorList>
            <person name="Vincent A.T."/>
            <person name="Schiettekatte O."/>
            <person name="Bourhy P."/>
            <person name="Veyrier F.J."/>
            <person name="Picardeau M."/>
        </authorList>
    </citation>
    <scope>NUCLEOTIDE SEQUENCE</scope>
    <source>
        <strain evidence="2">201702690</strain>
    </source>
</reference>
<dbReference type="EMBL" id="RQER01000007">
    <property type="protein sequence ID" value="TGK00319.1"/>
    <property type="molecule type" value="Genomic_DNA"/>
</dbReference>
<evidence type="ECO:0000313" key="4">
    <source>
        <dbReference type="Proteomes" id="UP000297946"/>
    </source>
</evidence>
<name>A0A5F1ZSM1_9LEPT</name>
<evidence type="ECO:0000313" key="3">
    <source>
        <dbReference type="Proteomes" id="UP000297273"/>
    </source>
</evidence>
<comment type="caution">
    <text evidence="1">The sequence shown here is derived from an EMBL/GenBank/DDBJ whole genome shotgun (WGS) entry which is preliminary data.</text>
</comment>
<dbReference type="EMBL" id="RQGC01000006">
    <property type="protein sequence ID" value="TGL41044.1"/>
    <property type="molecule type" value="Genomic_DNA"/>
</dbReference>
<evidence type="ECO:0000313" key="2">
    <source>
        <dbReference type="EMBL" id="TGL41044.1"/>
    </source>
</evidence>
<sequence length="108" mass="12283">MRKIAVQDTCILIDLTDLEILKDVLKLPYEFVCTDLVLLELRSDQQKIIQDHRISIIPFTESELISLFEELRNSPGLTAPDLSCLLLTKKECGILLTSDGALRKKQKI</sequence>